<dbReference type="GO" id="GO:0003676">
    <property type="term" value="F:nucleic acid binding"/>
    <property type="evidence" value="ECO:0007669"/>
    <property type="project" value="InterPro"/>
</dbReference>
<comment type="caution">
    <text evidence="2">The sequence shown here is derived from an EMBL/GenBank/DDBJ whole genome shotgun (WGS) entry which is preliminary data.</text>
</comment>
<sequence length="185" mass="21622">MVAQSYGLCTAVIFNWLIVGNLDFPLSQLLNRNIRHQRTIETRRTFKVSQPIEARLQAINNRRLFEHWKIDTILSSCGQSKDCLVAVVEGKAHLTWAIKLPNRTSLSLNQALKKFKATVKSITVDHGKEFSGYQELEVIHHIKVYFCHPYSPWERASNEYFNRRLRWLFPKNVFKIPILLPFSIL</sequence>
<dbReference type="InterPro" id="IPR036397">
    <property type="entry name" value="RNaseH_sf"/>
</dbReference>
<dbReference type="PANTHER" id="PTHR10948:SF23">
    <property type="entry name" value="TRANSPOSASE INSI FOR INSERTION SEQUENCE ELEMENT IS30A-RELATED"/>
    <property type="match status" value="1"/>
</dbReference>
<dbReference type="InterPro" id="IPR051917">
    <property type="entry name" value="Transposase-Integrase"/>
</dbReference>
<dbReference type="InterPro" id="IPR012337">
    <property type="entry name" value="RNaseH-like_sf"/>
</dbReference>
<dbReference type="Gene3D" id="3.30.420.10">
    <property type="entry name" value="Ribonuclease H-like superfamily/Ribonuclease H"/>
    <property type="match status" value="1"/>
</dbReference>
<protein>
    <submittedName>
        <fullName evidence="2">IS30 family transposase</fullName>
    </submittedName>
</protein>
<name>A0A6N9I0P6_9LACO</name>
<dbReference type="SUPFAM" id="SSF53098">
    <property type="entry name" value="Ribonuclease H-like"/>
    <property type="match status" value="1"/>
</dbReference>
<dbReference type="InterPro" id="IPR001584">
    <property type="entry name" value="Integrase_cat-core"/>
</dbReference>
<dbReference type="Proteomes" id="UP000449209">
    <property type="component" value="Unassembled WGS sequence"/>
</dbReference>
<dbReference type="PROSITE" id="PS50994">
    <property type="entry name" value="INTEGRASE"/>
    <property type="match status" value="1"/>
</dbReference>
<dbReference type="GO" id="GO:0032196">
    <property type="term" value="P:transposition"/>
    <property type="evidence" value="ECO:0007669"/>
    <property type="project" value="TreeGrafter"/>
</dbReference>
<dbReference type="PANTHER" id="PTHR10948">
    <property type="entry name" value="TRANSPOSASE"/>
    <property type="match status" value="1"/>
</dbReference>
<gene>
    <name evidence="2" type="ORF">GB993_02590</name>
</gene>
<evidence type="ECO:0000313" key="3">
    <source>
        <dbReference type="Proteomes" id="UP000449209"/>
    </source>
</evidence>
<dbReference type="InterPro" id="IPR053392">
    <property type="entry name" value="Transposase_IS30-like"/>
</dbReference>
<dbReference type="GO" id="GO:0005829">
    <property type="term" value="C:cytosol"/>
    <property type="evidence" value="ECO:0007669"/>
    <property type="project" value="TreeGrafter"/>
</dbReference>
<organism evidence="2 3">
    <name type="scientific">Furfurilactobacillus milii</name>
    <dbReference type="NCBI Taxonomy" id="2888272"/>
    <lineage>
        <taxon>Bacteria</taxon>
        <taxon>Bacillati</taxon>
        <taxon>Bacillota</taxon>
        <taxon>Bacilli</taxon>
        <taxon>Lactobacillales</taxon>
        <taxon>Lactobacillaceae</taxon>
        <taxon>Furfurilactobacillus</taxon>
    </lineage>
</organism>
<dbReference type="Pfam" id="PF00665">
    <property type="entry name" value="rve"/>
    <property type="match status" value="1"/>
</dbReference>
<proteinExistence type="predicted"/>
<dbReference type="EMBL" id="WEZQ01000004">
    <property type="protein sequence ID" value="MYV16409.1"/>
    <property type="molecule type" value="Genomic_DNA"/>
</dbReference>
<dbReference type="GO" id="GO:0015074">
    <property type="term" value="P:DNA integration"/>
    <property type="evidence" value="ECO:0007669"/>
    <property type="project" value="InterPro"/>
</dbReference>
<accession>A0A6N9I0P6</accession>
<dbReference type="OrthoDB" id="9781678at2"/>
<evidence type="ECO:0000313" key="2">
    <source>
        <dbReference type="EMBL" id="MYV16409.1"/>
    </source>
</evidence>
<dbReference type="AlphaFoldDB" id="A0A6N9I0P6"/>
<evidence type="ECO:0000259" key="1">
    <source>
        <dbReference type="PROSITE" id="PS50994"/>
    </source>
</evidence>
<dbReference type="NCBIfam" id="NF033563">
    <property type="entry name" value="transpos_IS30"/>
    <property type="match status" value="1"/>
</dbReference>
<reference evidence="2 3" key="1">
    <citation type="journal article" date="2019" name="Appl. Environ. Microbiol.">
        <title>Genetic determinants of hydroxycinnamic acid metabolism in heterofermentative lactobacilli.</title>
        <authorList>
            <person name="Gaur G."/>
            <person name="Oh J.H."/>
            <person name="Filannino P."/>
            <person name="Gobbetti M."/>
            <person name="van Pijkeren J.P."/>
            <person name="Ganzle M.G."/>
        </authorList>
    </citation>
    <scope>NUCLEOTIDE SEQUENCE [LARGE SCALE GENOMIC DNA]</scope>
    <source>
        <strain evidence="2 3">C5</strain>
    </source>
</reference>
<feature type="domain" description="Integrase catalytic" evidence="1">
    <location>
        <begin position="47"/>
        <end position="185"/>
    </location>
</feature>
<dbReference type="GO" id="GO:0004803">
    <property type="term" value="F:transposase activity"/>
    <property type="evidence" value="ECO:0007669"/>
    <property type="project" value="TreeGrafter"/>
</dbReference>